<accession>A0ABP8JG81</accession>
<evidence type="ECO:0000313" key="3">
    <source>
        <dbReference type="Proteomes" id="UP001500390"/>
    </source>
</evidence>
<evidence type="ECO:0000313" key="2">
    <source>
        <dbReference type="EMBL" id="GAA4390146.1"/>
    </source>
</evidence>
<comment type="caution">
    <text evidence="2">The sequence shown here is derived from an EMBL/GenBank/DDBJ whole genome shotgun (WGS) entry which is preliminary data.</text>
</comment>
<proteinExistence type="predicted"/>
<feature type="compositionally biased region" description="Basic and acidic residues" evidence="1">
    <location>
        <begin position="94"/>
        <end position="103"/>
    </location>
</feature>
<organism evidence="2 3">
    <name type="scientific">Ornithinibacter aureus</name>
    <dbReference type="NCBI Taxonomy" id="622664"/>
    <lineage>
        <taxon>Bacteria</taxon>
        <taxon>Bacillati</taxon>
        <taxon>Actinomycetota</taxon>
        <taxon>Actinomycetes</taxon>
        <taxon>Micrococcales</taxon>
        <taxon>Intrasporangiaceae</taxon>
        <taxon>Ornithinibacter</taxon>
    </lineage>
</organism>
<protein>
    <submittedName>
        <fullName evidence="2">Uncharacterized protein</fullName>
    </submittedName>
</protein>
<name>A0ABP8JG81_9MICO</name>
<evidence type="ECO:0000256" key="1">
    <source>
        <dbReference type="SAM" id="MobiDB-lite"/>
    </source>
</evidence>
<reference evidence="3" key="1">
    <citation type="journal article" date="2019" name="Int. J. Syst. Evol. Microbiol.">
        <title>The Global Catalogue of Microorganisms (GCM) 10K type strain sequencing project: providing services to taxonomists for standard genome sequencing and annotation.</title>
        <authorList>
            <consortium name="The Broad Institute Genomics Platform"/>
            <consortium name="The Broad Institute Genome Sequencing Center for Infectious Disease"/>
            <person name="Wu L."/>
            <person name="Ma J."/>
        </authorList>
    </citation>
    <scope>NUCLEOTIDE SEQUENCE [LARGE SCALE GENOMIC DNA]</scope>
    <source>
        <strain evidence="3">JCM 17738</strain>
    </source>
</reference>
<keyword evidence="3" id="KW-1185">Reference proteome</keyword>
<dbReference type="Proteomes" id="UP001500390">
    <property type="component" value="Unassembled WGS sequence"/>
</dbReference>
<dbReference type="EMBL" id="BAABFX010000011">
    <property type="protein sequence ID" value="GAA4390146.1"/>
    <property type="molecule type" value="Genomic_DNA"/>
</dbReference>
<sequence length="103" mass="10309">MSSWPSRCCAVIDSTVAATHAAGDADAVALAVGVALTLALGVADEVAGGDEAVESAPGDGLPEHPVSTKVRAAARAPERRAGAEVTGRRYVSAPDRRASGDIE</sequence>
<feature type="region of interest" description="Disordered" evidence="1">
    <location>
        <begin position="50"/>
        <end position="103"/>
    </location>
</feature>
<gene>
    <name evidence="2" type="ORF">GCM10023153_07020</name>
</gene>
<dbReference type="RefSeq" id="WP_246196972.1">
    <property type="nucleotide sequence ID" value="NZ_BAABFX010000011.1"/>
</dbReference>